<dbReference type="EMBL" id="HE573022">
    <property type="protein sequence ID" value="CCC48483.1"/>
    <property type="molecule type" value="Genomic_DNA"/>
</dbReference>
<evidence type="ECO:0000256" key="1">
    <source>
        <dbReference type="SAM" id="MobiDB-lite"/>
    </source>
</evidence>
<name>G0TWZ4_TRYVY</name>
<dbReference type="Pfam" id="PF18281">
    <property type="entry name" value="BILBO1_N"/>
    <property type="match status" value="1"/>
</dbReference>
<dbReference type="Gene3D" id="3.10.20.650">
    <property type="match status" value="1"/>
</dbReference>
<sequence length="393" mass="44193">MCRQYSICVAADCNGKKVNLRFLFDAYGPSVGDLLRRSTVAFNNYFKRFCISKQFVTNIAVVFNDNSGTWDRLEKSTQLLHNSQVYLFQPDTFDLPAIIPEAYEGQQLLEDNFEKVLCFASPPTTPPLDSYMVPMRERHKLALSSNKHVQTHGSHSGSTLSSYTNGQSDGIWQSQQYRQYNVKCNETENNQRHRLRFSATGYTSATDGTVTNDYISTVLAENNTYETTVPIYGTSYNTARDQENYRSSAQTKNRATIKRIMSPCPIATDRSGPERFRTTSSYSKATDYGPSERFRTTSSYAKAADYGPSERFRTVSSYAKAADYGASERFRTTSSYAKAADYGASERFRTTSSYAKAADYGASERFRTTSSYAKAADYGASERFGASCRYLLC</sequence>
<feature type="region of interest" description="Disordered" evidence="1">
    <location>
        <begin position="264"/>
        <end position="290"/>
    </location>
</feature>
<accession>G0TWZ4</accession>
<evidence type="ECO:0000313" key="3">
    <source>
        <dbReference type="EMBL" id="CCC48483.1"/>
    </source>
</evidence>
<proteinExistence type="predicted"/>
<evidence type="ECO:0000259" key="2">
    <source>
        <dbReference type="Pfam" id="PF18281"/>
    </source>
</evidence>
<dbReference type="InterPro" id="IPR040747">
    <property type="entry name" value="BILBO1_N"/>
</dbReference>
<protein>
    <recommendedName>
        <fullName evidence="2">BILBO1 N-terminal domain-containing protein</fullName>
    </recommendedName>
</protein>
<organism evidence="3">
    <name type="scientific">Trypanosoma vivax (strain Y486)</name>
    <dbReference type="NCBI Taxonomy" id="1055687"/>
    <lineage>
        <taxon>Eukaryota</taxon>
        <taxon>Discoba</taxon>
        <taxon>Euglenozoa</taxon>
        <taxon>Kinetoplastea</taxon>
        <taxon>Metakinetoplastina</taxon>
        <taxon>Trypanosomatida</taxon>
        <taxon>Trypanosomatidae</taxon>
        <taxon>Trypanosoma</taxon>
        <taxon>Duttonella</taxon>
    </lineage>
</organism>
<gene>
    <name evidence="3" type="ORF">TVY486_0602740</name>
</gene>
<reference evidence="3" key="1">
    <citation type="journal article" date="2012" name="Proc. Natl. Acad. Sci. U.S.A.">
        <title>Antigenic diversity is generated by distinct evolutionary mechanisms in African trypanosome species.</title>
        <authorList>
            <person name="Jackson A.P."/>
            <person name="Berry A."/>
            <person name="Aslett M."/>
            <person name="Allison H.C."/>
            <person name="Burton P."/>
            <person name="Vavrova-Anderson J."/>
            <person name="Brown R."/>
            <person name="Browne H."/>
            <person name="Corton N."/>
            <person name="Hauser H."/>
            <person name="Gamble J."/>
            <person name="Gilderthorp R."/>
            <person name="Marcello L."/>
            <person name="McQuillan J."/>
            <person name="Otto T.D."/>
            <person name="Quail M.A."/>
            <person name="Sanders M.J."/>
            <person name="van Tonder A."/>
            <person name="Ginger M.L."/>
            <person name="Field M.C."/>
            <person name="Barry J.D."/>
            <person name="Hertz-Fowler C."/>
            <person name="Berriman M."/>
        </authorList>
    </citation>
    <scope>NUCLEOTIDE SEQUENCE</scope>
    <source>
        <strain evidence="3">Y486</strain>
    </source>
</reference>
<feature type="domain" description="BILBO1 N-terminal" evidence="2">
    <location>
        <begin position="17"/>
        <end position="104"/>
    </location>
</feature>
<dbReference type="AlphaFoldDB" id="G0TWZ4"/>
<dbReference type="VEuPathDB" id="TriTrypDB:TvY486_0602740"/>